<dbReference type="InterPro" id="IPR050217">
    <property type="entry name" value="Peroxiredoxin"/>
</dbReference>
<dbReference type="GO" id="GO:0033554">
    <property type="term" value="P:cellular response to stress"/>
    <property type="evidence" value="ECO:0007669"/>
    <property type="project" value="TreeGrafter"/>
</dbReference>
<keyword evidence="2 10" id="KW-0963">Cytoplasm</keyword>
<evidence type="ECO:0000256" key="9">
    <source>
        <dbReference type="ARBA" id="ARBA00037420"/>
    </source>
</evidence>
<comment type="function">
    <text evidence="9 10">Thiol-specific peroxidase that catalyzes the reduction of hydrogen peroxide and organic hydroperoxides to water and alcohols, respectively. Plays a role in cell protection against oxidative stress by detoxifying peroxides.</text>
</comment>
<evidence type="ECO:0000256" key="1">
    <source>
        <dbReference type="ARBA" id="ARBA00009796"/>
    </source>
</evidence>
<keyword evidence="6" id="KW-1015">Disulfide bond</keyword>
<feature type="active site" description="Cysteine sulfenic acid (-SOH) intermediate" evidence="10">
    <location>
        <position position="93"/>
    </location>
</feature>
<evidence type="ECO:0000256" key="6">
    <source>
        <dbReference type="ARBA" id="ARBA00023157"/>
    </source>
</evidence>
<name>A0A2T5G4F6_HYDSH</name>
<dbReference type="PANTHER" id="PTHR10681:SF128">
    <property type="entry name" value="THIOREDOXIN-DEPENDENT PEROXIDE REDUCTASE, MITOCHONDRIAL"/>
    <property type="match status" value="1"/>
</dbReference>
<dbReference type="GO" id="GO:0008379">
    <property type="term" value="F:thioredoxin peroxidase activity"/>
    <property type="evidence" value="ECO:0007669"/>
    <property type="project" value="TreeGrafter"/>
</dbReference>
<evidence type="ECO:0000256" key="3">
    <source>
        <dbReference type="ARBA" id="ARBA00022559"/>
    </source>
</evidence>
<dbReference type="InterPro" id="IPR022915">
    <property type="entry name" value="Peroxiredoxin_TDXH"/>
</dbReference>
<comment type="subunit">
    <text evidence="10">Homodecamer. Pentamer of dimers that assemble into a ring structure.</text>
</comment>
<evidence type="ECO:0000313" key="13">
    <source>
        <dbReference type="EMBL" id="PTQ51066.1"/>
    </source>
</evidence>
<dbReference type="InterPro" id="IPR045020">
    <property type="entry name" value="PRX_1cys"/>
</dbReference>
<dbReference type="EMBL" id="PEBV01000051">
    <property type="protein sequence ID" value="PTQ51066.1"/>
    <property type="molecule type" value="Genomic_DNA"/>
</dbReference>
<dbReference type="FunFam" id="3.40.30.10:FF:000011">
    <property type="entry name" value="Peroxiredoxin PRX1"/>
    <property type="match status" value="1"/>
</dbReference>
<dbReference type="InterPro" id="IPR036249">
    <property type="entry name" value="Thioredoxin-like_sf"/>
</dbReference>
<comment type="similarity">
    <text evidence="8 10">Belongs to the peroxiredoxin family. Prx6 subfamily.</text>
</comment>
<evidence type="ECO:0000256" key="2">
    <source>
        <dbReference type="ARBA" id="ARBA00022490"/>
    </source>
</evidence>
<feature type="compositionally biased region" description="Basic and acidic residues" evidence="11">
    <location>
        <begin position="30"/>
        <end position="42"/>
    </location>
</feature>
<evidence type="ECO:0000256" key="8">
    <source>
        <dbReference type="ARBA" id="ARBA00025719"/>
    </source>
</evidence>
<accession>A0A2T5G4F6</accession>
<dbReference type="GO" id="GO:0005829">
    <property type="term" value="C:cytosol"/>
    <property type="evidence" value="ECO:0007669"/>
    <property type="project" value="TreeGrafter"/>
</dbReference>
<comment type="caution">
    <text evidence="10">Lacks conserved residue(s) required for the propagation of feature annotation.</text>
</comment>
<dbReference type="NCBIfam" id="NF009668">
    <property type="entry name" value="PRK13189.1"/>
    <property type="match status" value="1"/>
</dbReference>
<proteinExistence type="inferred from homology"/>
<comment type="subcellular location">
    <subcellularLocation>
        <location evidence="10">Cytoplasm</location>
    </subcellularLocation>
</comment>
<evidence type="ECO:0000256" key="10">
    <source>
        <dbReference type="HAMAP-Rule" id="MF_00401"/>
    </source>
</evidence>
<reference evidence="13 14" key="1">
    <citation type="submission" date="2017-08" db="EMBL/GenBank/DDBJ databases">
        <title>Burning lignite coal seam in the remote Altai Mountains harbors a hydrogen-driven thermophilic microbial community.</title>
        <authorList>
            <person name="Kadnikov V.V."/>
            <person name="Mardanov A.V."/>
            <person name="Ivasenko D."/>
            <person name="Beletsky A.V."/>
            <person name="Karnachuk O.V."/>
            <person name="Ravin N.V."/>
        </authorList>
    </citation>
    <scope>NUCLEOTIDE SEQUENCE [LARGE SCALE GENOMIC DNA]</scope>
    <source>
        <strain evidence="13">AL33</strain>
    </source>
</reference>
<dbReference type="Pfam" id="PF00578">
    <property type="entry name" value="AhpC-TSA"/>
    <property type="match status" value="1"/>
</dbReference>
<comment type="catalytic activity">
    <reaction evidence="10">
        <text>a hydroperoxide + [thioredoxin]-dithiol = an alcohol + [thioredoxin]-disulfide + H2O</text>
        <dbReference type="Rhea" id="RHEA:62620"/>
        <dbReference type="Rhea" id="RHEA-COMP:10698"/>
        <dbReference type="Rhea" id="RHEA-COMP:10700"/>
        <dbReference type="ChEBI" id="CHEBI:15377"/>
        <dbReference type="ChEBI" id="CHEBI:29950"/>
        <dbReference type="ChEBI" id="CHEBI:30879"/>
        <dbReference type="ChEBI" id="CHEBI:35924"/>
        <dbReference type="ChEBI" id="CHEBI:50058"/>
        <dbReference type="EC" id="1.11.1.24"/>
    </reaction>
</comment>
<keyword evidence="7 10" id="KW-0676">Redox-active center</keyword>
<dbReference type="GO" id="GO:0045454">
    <property type="term" value="P:cell redox homeostasis"/>
    <property type="evidence" value="ECO:0007669"/>
    <property type="project" value="TreeGrafter"/>
</dbReference>
<dbReference type="Pfam" id="PF10417">
    <property type="entry name" value="1-cysPrx_C"/>
    <property type="match status" value="1"/>
</dbReference>
<evidence type="ECO:0000256" key="5">
    <source>
        <dbReference type="ARBA" id="ARBA00023002"/>
    </source>
</evidence>
<dbReference type="CDD" id="cd03016">
    <property type="entry name" value="PRX_1cys"/>
    <property type="match status" value="1"/>
</dbReference>
<comment type="caution">
    <text evidence="13">The sequence shown here is derived from an EMBL/GenBank/DDBJ whole genome shotgun (WGS) entry which is preliminary data.</text>
</comment>
<dbReference type="Proteomes" id="UP000244180">
    <property type="component" value="Unassembled WGS sequence"/>
</dbReference>
<dbReference type="GO" id="GO:0006979">
    <property type="term" value="P:response to oxidative stress"/>
    <property type="evidence" value="ECO:0007669"/>
    <property type="project" value="TreeGrafter"/>
</dbReference>
<dbReference type="Gene3D" id="3.30.1020.10">
    <property type="entry name" value="Antioxidant, Horf6, Chain A, domain2"/>
    <property type="match status" value="1"/>
</dbReference>
<dbReference type="SUPFAM" id="SSF52833">
    <property type="entry name" value="Thioredoxin-like"/>
    <property type="match status" value="1"/>
</dbReference>
<feature type="binding site" evidence="10">
    <location>
        <position position="170"/>
    </location>
    <ligand>
        <name>substrate</name>
    </ligand>
</feature>
<dbReference type="Gene3D" id="3.40.30.10">
    <property type="entry name" value="Glutaredoxin"/>
    <property type="match status" value="1"/>
</dbReference>
<dbReference type="AlphaFoldDB" id="A0A2T5G4F6"/>
<evidence type="ECO:0000256" key="4">
    <source>
        <dbReference type="ARBA" id="ARBA00022862"/>
    </source>
</evidence>
<dbReference type="InterPro" id="IPR000866">
    <property type="entry name" value="AhpC/TSA"/>
</dbReference>
<evidence type="ECO:0000313" key="14">
    <source>
        <dbReference type="Proteomes" id="UP000244180"/>
    </source>
</evidence>
<organism evidence="13 14">
    <name type="scientific">Hydrogenibacillus schlegelii</name>
    <name type="common">Bacillus schlegelii</name>
    <dbReference type="NCBI Taxonomy" id="1484"/>
    <lineage>
        <taxon>Bacteria</taxon>
        <taxon>Bacillati</taxon>
        <taxon>Bacillota</taxon>
        <taxon>Bacilli</taxon>
        <taxon>Bacillales</taxon>
        <taxon>Bacillales Family X. Incertae Sedis</taxon>
        <taxon>Hydrogenibacillus</taxon>
    </lineage>
</organism>
<comment type="miscellaneous">
    <text evidence="10">The active site is a conserved redox-active cysteine residue, the peroxidatic cysteine (C(P)), which makes the nucleophilic attack on the peroxide substrate. The peroxide oxidizes the C(P)-SH to cysteine sulfenic acid (C(P)-SOH), which then reacts with another cysteine residue, the resolving cysteine (C(R)), to form a disulfide bridge. The disulfide is subsequently reduced by an appropriate electron donor to complete the catalytic cycle. In this 1-Cys peroxiredoxin, no C(R) is present and C(P) instead forms a disulfide with a cysteine from another protein or with a small thiol molecule.</text>
</comment>
<keyword evidence="3 10" id="KW-0575">Peroxidase</keyword>
<keyword evidence="5 10" id="KW-0560">Oxidoreductase</keyword>
<dbReference type="EC" id="1.11.1.24" evidence="10"/>
<comment type="similarity">
    <text evidence="1">Belongs to the peroxiredoxin family. AhpC/Prx1 subfamily.</text>
</comment>
<dbReference type="InterPro" id="IPR013766">
    <property type="entry name" value="Thioredoxin_domain"/>
</dbReference>
<evidence type="ECO:0000259" key="12">
    <source>
        <dbReference type="PROSITE" id="PS51352"/>
    </source>
</evidence>
<keyword evidence="4 10" id="KW-0049">Antioxidant</keyword>
<sequence length="259" mass="29292">MSISADRGILSLGLAQSDPRLFAKKAKSRPNREQEGGGRRMTDQTAVQTTLPKIGDKAPYFEAMTTHGKKTLDDYKGKWLILFSHPADFTPVCTTEFMAFQEIYPELRKRNVELLGLSVDSVYSHIAWVRNIKERTGVQIEFPVIADLDMKVAHAYGMIMPQQSSTEAVRAVFFIDPEQVIRAIIYYPMSAGRNMDEILRLIDSLQTTDKYGTPTPANWRPGQAVIVPPPKTVEDAEKRVQEKDLEIVDWYLSKKNVNA</sequence>
<dbReference type="PROSITE" id="PS51352">
    <property type="entry name" value="THIOREDOXIN_2"/>
    <property type="match status" value="1"/>
</dbReference>
<dbReference type="InterPro" id="IPR019479">
    <property type="entry name" value="Peroxiredoxin_C"/>
</dbReference>
<evidence type="ECO:0000256" key="11">
    <source>
        <dbReference type="SAM" id="MobiDB-lite"/>
    </source>
</evidence>
<feature type="domain" description="Thioredoxin" evidence="12">
    <location>
        <begin position="52"/>
        <end position="207"/>
    </location>
</feature>
<gene>
    <name evidence="13" type="ORF">HSCHL_1538</name>
</gene>
<dbReference type="HAMAP" id="MF_00401">
    <property type="entry name" value="Peroxiredoxin"/>
    <property type="match status" value="1"/>
</dbReference>
<dbReference type="GO" id="GO:0042744">
    <property type="term" value="P:hydrogen peroxide catabolic process"/>
    <property type="evidence" value="ECO:0007669"/>
    <property type="project" value="TreeGrafter"/>
</dbReference>
<dbReference type="PANTHER" id="PTHR10681">
    <property type="entry name" value="THIOREDOXIN PEROXIDASE"/>
    <property type="match status" value="1"/>
</dbReference>
<feature type="region of interest" description="Disordered" evidence="11">
    <location>
        <begin position="25"/>
        <end position="45"/>
    </location>
</feature>
<protein>
    <recommendedName>
        <fullName evidence="10">Peroxiredoxin</fullName>
        <ecNumber evidence="10">1.11.1.24</ecNumber>
    </recommendedName>
    <alternativeName>
        <fullName evidence="10">Thioredoxin-dependent peroxiredoxin</fullName>
    </alternativeName>
</protein>
<evidence type="ECO:0000256" key="7">
    <source>
        <dbReference type="ARBA" id="ARBA00023284"/>
    </source>
</evidence>